<accession>A0A7S1HQ06</accession>
<comment type="similarity">
    <text evidence="1 3">Belongs to the UDP-glycosyltransferase family.</text>
</comment>
<dbReference type="InterPro" id="IPR035595">
    <property type="entry name" value="UDP_glycos_trans_CS"/>
</dbReference>
<dbReference type="PROSITE" id="PS00375">
    <property type="entry name" value="UDPGT"/>
    <property type="match status" value="1"/>
</dbReference>
<evidence type="ECO:0000256" key="1">
    <source>
        <dbReference type="ARBA" id="ARBA00009995"/>
    </source>
</evidence>
<sequence>MNEVHTNDNATHAGVGTRARDDCASEPAGQPTVVFVLPSDKGHFLYTKHIAKLLSETYAIEVYAPATAADYAPECASFHPLTDANDDRFDRMTKKAMAVASHGSDPDPQKACDEAEAYYKQHIEEALGEEFAAEFASGKGMHGLQGPRENLIALKERVLRPDVALVIWDDAHVYRWIGAHCKEFGVPSLALVPSPLYLWRPEDSHEMNPDNLDDEPKYGEVEGLRVDKARVPHAKCYTLFPRLLPLGADEIPGILAGPILCPDLVPPEQAEAFEASDLKKWIERGERPVVYCCFGSMLRGHPLIEEIWPKIMREAADPGKYRMLYAGWVPPGAGVRPGEEEALRLEAWVPQAAVLAHPSVKAFISHCGATSVNEAISAGKPIIALPFFHDQRFNGMKVVEMGAATACLMKDDFEPAEAKAAIEEALTSAKVKDNLRGLSEEIKACRGLQKVCDEAERLIAEAKNIK</sequence>
<evidence type="ECO:0000256" key="2">
    <source>
        <dbReference type="ARBA" id="ARBA00022679"/>
    </source>
</evidence>
<keyword evidence="2 3" id="KW-0808">Transferase</keyword>
<dbReference type="Pfam" id="PF00201">
    <property type="entry name" value="UDPGT"/>
    <property type="match status" value="1"/>
</dbReference>
<dbReference type="SUPFAM" id="SSF53756">
    <property type="entry name" value="UDP-Glycosyltransferase/glycogen phosphorylase"/>
    <property type="match status" value="1"/>
</dbReference>
<keyword evidence="3" id="KW-0328">Glycosyltransferase</keyword>
<feature type="region of interest" description="Disordered" evidence="4">
    <location>
        <begin position="1"/>
        <end position="24"/>
    </location>
</feature>
<evidence type="ECO:0000313" key="5">
    <source>
        <dbReference type="EMBL" id="CAD8987733.1"/>
    </source>
</evidence>
<dbReference type="CDD" id="cd03784">
    <property type="entry name" value="GT1_Gtf-like"/>
    <property type="match status" value="1"/>
</dbReference>
<name>A0A7S1HQ06_9EUKA</name>
<dbReference type="Gene3D" id="3.40.50.2000">
    <property type="entry name" value="Glycogen Phosphorylase B"/>
    <property type="match status" value="1"/>
</dbReference>
<dbReference type="AlphaFoldDB" id="A0A7S1HQ06"/>
<dbReference type="EMBL" id="HBFZ01000785">
    <property type="protein sequence ID" value="CAD8987733.1"/>
    <property type="molecule type" value="Transcribed_RNA"/>
</dbReference>
<reference evidence="5" key="1">
    <citation type="submission" date="2021-01" db="EMBL/GenBank/DDBJ databases">
        <authorList>
            <person name="Corre E."/>
            <person name="Pelletier E."/>
            <person name="Niang G."/>
            <person name="Scheremetjew M."/>
            <person name="Finn R."/>
            <person name="Kale V."/>
            <person name="Holt S."/>
            <person name="Cochrane G."/>
            <person name="Meng A."/>
            <person name="Brown T."/>
            <person name="Cohen L."/>
        </authorList>
    </citation>
    <scope>NUCLEOTIDE SEQUENCE</scope>
    <source>
        <strain evidence="5">RCC1383</strain>
    </source>
</reference>
<dbReference type="GO" id="GO:0035251">
    <property type="term" value="F:UDP-glucosyltransferase activity"/>
    <property type="evidence" value="ECO:0007669"/>
    <property type="project" value="TreeGrafter"/>
</dbReference>
<evidence type="ECO:0000256" key="4">
    <source>
        <dbReference type="SAM" id="MobiDB-lite"/>
    </source>
</evidence>
<organism evidence="5">
    <name type="scientific">Phaeocystis cordata</name>
    <dbReference type="NCBI Taxonomy" id="118079"/>
    <lineage>
        <taxon>Eukaryota</taxon>
        <taxon>Haptista</taxon>
        <taxon>Haptophyta</taxon>
        <taxon>Prymnesiophyceae</taxon>
        <taxon>Phaeocystales</taxon>
        <taxon>Phaeocystaceae</taxon>
        <taxon>Phaeocystis</taxon>
    </lineage>
</organism>
<dbReference type="InterPro" id="IPR002213">
    <property type="entry name" value="UDP_glucos_trans"/>
</dbReference>
<proteinExistence type="inferred from homology"/>
<gene>
    <name evidence="5" type="ORF">PCOR1465_LOCUS517</name>
</gene>
<protein>
    <recommendedName>
        <fullName evidence="6">Glycosyltransferase</fullName>
    </recommendedName>
</protein>
<evidence type="ECO:0000256" key="3">
    <source>
        <dbReference type="RuleBase" id="RU003718"/>
    </source>
</evidence>
<dbReference type="PANTHER" id="PTHR48047">
    <property type="entry name" value="GLYCOSYLTRANSFERASE"/>
    <property type="match status" value="1"/>
</dbReference>
<evidence type="ECO:0008006" key="6">
    <source>
        <dbReference type="Google" id="ProtNLM"/>
    </source>
</evidence>